<keyword evidence="3" id="KW-1185">Reference proteome</keyword>
<feature type="region of interest" description="Disordered" evidence="1">
    <location>
        <begin position="1"/>
        <end position="75"/>
    </location>
</feature>
<protein>
    <submittedName>
        <fullName evidence="2">Uncharacterized protein</fullName>
    </submittedName>
</protein>
<feature type="compositionally biased region" description="Acidic residues" evidence="1">
    <location>
        <begin position="57"/>
        <end position="74"/>
    </location>
</feature>
<evidence type="ECO:0000256" key="1">
    <source>
        <dbReference type="SAM" id="MobiDB-lite"/>
    </source>
</evidence>
<evidence type="ECO:0000313" key="3">
    <source>
        <dbReference type="Proteomes" id="UP001162480"/>
    </source>
</evidence>
<reference evidence="2" key="1">
    <citation type="submission" date="2023-08" db="EMBL/GenBank/DDBJ databases">
        <authorList>
            <person name="Alioto T."/>
            <person name="Alioto T."/>
            <person name="Gomez Garrido J."/>
        </authorList>
    </citation>
    <scope>NUCLEOTIDE SEQUENCE</scope>
</reference>
<sequence>MLSSAAGCSSVRLVDDGEDEEPMCPTLSTVVTDEDATEDVEMDDDDDGTTATPAVANDDDEFDDEFDDGEAGDDDGMKWVCERYAVGTAAVTSL</sequence>
<organism evidence="2 3">
    <name type="scientific">Octopus vulgaris</name>
    <name type="common">Common octopus</name>
    <dbReference type="NCBI Taxonomy" id="6645"/>
    <lineage>
        <taxon>Eukaryota</taxon>
        <taxon>Metazoa</taxon>
        <taxon>Spiralia</taxon>
        <taxon>Lophotrochozoa</taxon>
        <taxon>Mollusca</taxon>
        <taxon>Cephalopoda</taxon>
        <taxon>Coleoidea</taxon>
        <taxon>Octopodiformes</taxon>
        <taxon>Octopoda</taxon>
        <taxon>Incirrata</taxon>
        <taxon>Octopodidae</taxon>
        <taxon>Octopus</taxon>
    </lineage>
</organism>
<accession>A0AA36AVT4</accession>
<dbReference type="Proteomes" id="UP001162480">
    <property type="component" value="Chromosome 4"/>
</dbReference>
<name>A0AA36AVT4_OCTVU</name>
<proteinExistence type="predicted"/>
<dbReference type="AlphaFoldDB" id="A0AA36AVT4"/>
<dbReference type="EMBL" id="OX597817">
    <property type="protein sequence ID" value="CAI9722187.1"/>
    <property type="molecule type" value="Genomic_DNA"/>
</dbReference>
<gene>
    <name evidence="2" type="ORF">OCTVUL_1B024369</name>
</gene>
<evidence type="ECO:0000313" key="2">
    <source>
        <dbReference type="EMBL" id="CAI9722187.1"/>
    </source>
</evidence>
<feature type="compositionally biased region" description="Acidic residues" evidence="1">
    <location>
        <begin position="32"/>
        <end position="48"/>
    </location>
</feature>